<name>A0A087ECW4_9BIFI</name>
<dbReference type="eggNOG" id="COG4585">
    <property type="taxonomic scope" value="Bacteria"/>
</dbReference>
<dbReference type="RefSeq" id="WP_026641732.1">
    <property type="nucleotide sequence ID" value="NZ_JGZU01000015.1"/>
</dbReference>
<dbReference type="InterPro" id="IPR036890">
    <property type="entry name" value="HATPase_C_sf"/>
</dbReference>
<gene>
    <name evidence="1" type="ORF">BITS_0304</name>
</gene>
<accession>A0A087ECW4</accession>
<reference evidence="1 2" key="1">
    <citation type="submission" date="2014-03" db="EMBL/GenBank/DDBJ databases">
        <title>Genomics of Bifidobacteria.</title>
        <authorList>
            <person name="Ventura M."/>
            <person name="Milani C."/>
            <person name="Lugli G.A."/>
        </authorList>
    </citation>
    <scope>NUCLEOTIDE SEQUENCE [LARGE SCALE GENOMIC DNA]</scope>
    <source>
        <strain evidence="1 2">JCM 13495</strain>
    </source>
</reference>
<dbReference type="OrthoDB" id="3240582at2"/>
<proteinExistence type="predicted"/>
<keyword evidence="1" id="KW-0808">Transferase</keyword>
<dbReference type="STRING" id="356829.BITS_0304"/>
<evidence type="ECO:0000313" key="2">
    <source>
        <dbReference type="Proteomes" id="UP000029080"/>
    </source>
</evidence>
<dbReference type="GO" id="GO:0016301">
    <property type="term" value="F:kinase activity"/>
    <property type="evidence" value="ECO:0007669"/>
    <property type="project" value="UniProtKB-KW"/>
</dbReference>
<keyword evidence="1" id="KW-0418">Kinase</keyword>
<keyword evidence="2" id="KW-1185">Reference proteome</keyword>
<evidence type="ECO:0000313" key="1">
    <source>
        <dbReference type="EMBL" id="KFJ05615.1"/>
    </source>
</evidence>
<sequence>MSIRPKPLSLAHAVSDMDKRRQFDLVFAVLCVAFFGLELSTIVVDPPFAWIMYAIYVVAVCCMPVVYAPSALALCALSLVMNLIPQDVSGPSIEWGVWYALIVLALRWHKWPAFCVAMTVIVGRYIGAALAWGWLEASTLGITWLCVLAYLIGVGLRVWKHQVQRRQRDLALTEQRERQIHMLRIMHDSVAGTLSVAVLRCRNARATVPERSSQANEWEQVEVLISKALLDIRSEIIEPAWKLLDGAEEAEEVEKVEVPRQVVDISHALSERLDYTDEFLAALGYEGRSLMGDMTRCDSVVAAMLPDIITELGTNIAKHGAPGEYALVVQPYQGEGVRVTSSNILATHGEQRGSSYGLRLMESRLQAINGQAHYGVDGDEWTIAIQIPSQQ</sequence>
<protein>
    <submittedName>
        <fullName evidence="1">Signal transduction histidine kinase</fullName>
    </submittedName>
</protein>
<dbReference type="AlphaFoldDB" id="A0A087ECW4"/>
<dbReference type="EMBL" id="JGZU01000015">
    <property type="protein sequence ID" value="KFJ05615.1"/>
    <property type="molecule type" value="Genomic_DNA"/>
</dbReference>
<dbReference type="Gene3D" id="3.30.565.10">
    <property type="entry name" value="Histidine kinase-like ATPase, C-terminal domain"/>
    <property type="match status" value="1"/>
</dbReference>
<dbReference type="Proteomes" id="UP000029080">
    <property type="component" value="Unassembled WGS sequence"/>
</dbReference>
<comment type="caution">
    <text evidence="1">The sequence shown here is derived from an EMBL/GenBank/DDBJ whole genome shotgun (WGS) entry which is preliminary data.</text>
</comment>
<organism evidence="1 2">
    <name type="scientific">Bifidobacterium tsurumiense</name>
    <dbReference type="NCBI Taxonomy" id="356829"/>
    <lineage>
        <taxon>Bacteria</taxon>
        <taxon>Bacillati</taxon>
        <taxon>Actinomycetota</taxon>
        <taxon>Actinomycetes</taxon>
        <taxon>Bifidobacteriales</taxon>
        <taxon>Bifidobacteriaceae</taxon>
        <taxon>Bifidobacterium</taxon>
    </lineage>
</organism>